<sequence length="188" mass="21141">MIPVKGYSWVKETENNTSNRALMSSYYFTIIGTRDNPLYELEFSSFKTAVSSSTSTSNIPGRSNFPTSVKEILPFISNSSLDLIEDIQWSTNQFSLGKIDSFYGLLINAFITQGNIKFLLCYDLNGGNTSGGGSNLQSKNEDNSIKQFFTEANELYVKCLLNPFYSVNDAITSPDFDMRLKMLARKYL</sequence>
<dbReference type="PANTHER" id="PTHR12403">
    <property type="entry name" value="TRAFFICKING PROTEIN PARTICLE COMPLEX SUBUNIT 2"/>
    <property type="match status" value="1"/>
</dbReference>
<dbReference type="GO" id="GO:0005737">
    <property type="term" value="C:cytoplasm"/>
    <property type="evidence" value="ECO:0007669"/>
    <property type="project" value="GOC"/>
</dbReference>
<dbReference type="GeneID" id="26840200"/>
<evidence type="ECO:0000313" key="2">
    <source>
        <dbReference type="Proteomes" id="UP000054251"/>
    </source>
</evidence>
<dbReference type="EMBL" id="LMYN01000065">
    <property type="protein sequence ID" value="KSA01067.1"/>
    <property type="molecule type" value="Genomic_DNA"/>
</dbReference>
<dbReference type="Gene3D" id="3.30.450.70">
    <property type="match status" value="1"/>
</dbReference>
<keyword evidence="2" id="KW-1185">Reference proteome</keyword>
<comment type="caution">
    <text evidence="1">The sequence shown here is derived from an EMBL/GenBank/DDBJ whole genome shotgun (WGS) entry which is preliminary data.</text>
</comment>
<dbReference type="OrthoDB" id="10252102at2759"/>
<dbReference type="GO" id="GO:0006888">
    <property type="term" value="P:endoplasmic reticulum to Golgi vesicle-mediated transport"/>
    <property type="evidence" value="ECO:0007669"/>
    <property type="project" value="InterPro"/>
</dbReference>
<dbReference type="InterPro" id="IPR006722">
    <property type="entry name" value="Sedlin"/>
</dbReference>
<dbReference type="InterPro" id="IPR011012">
    <property type="entry name" value="Longin-like_dom_sf"/>
</dbReference>
<organism evidence="1 2">
    <name type="scientific">Debaryomyces fabryi</name>
    <dbReference type="NCBI Taxonomy" id="58627"/>
    <lineage>
        <taxon>Eukaryota</taxon>
        <taxon>Fungi</taxon>
        <taxon>Dikarya</taxon>
        <taxon>Ascomycota</taxon>
        <taxon>Saccharomycotina</taxon>
        <taxon>Pichiomycetes</taxon>
        <taxon>Debaryomycetaceae</taxon>
        <taxon>Debaryomyces</taxon>
    </lineage>
</organism>
<name>A0A0V1PXS6_9ASCO</name>
<proteinExistence type="predicted"/>
<evidence type="ECO:0000313" key="1">
    <source>
        <dbReference type="EMBL" id="KSA01067.1"/>
    </source>
</evidence>
<dbReference type="RefSeq" id="XP_015467169.1">
    <property type="nucleotide sequence ID" value="XM_015612020.1"/>
</dbReference>
<accession>A0A0V1PXS6</accession>
<protein>
    <submittedName>
        <fullName evidence="1">Uncharacterized protein</fullName>
    </submittedName>
</protein>
<dbReference type="SUPFAM" id="SSF64356">
    <property type="entry name" value="SNARE-like"/>
    <property type="match status" value="1"/>
</dbReference>
<dbReference type="AlphaFoldDB" id="A0A0V1PXS6"/>
<dbReference type="Proteomes" id="UP000054251">
    <property type="component" value="Unassembled WGS sequence"/>
</dbReference>
<dbReference type="CDD" id="cd14825">
    <property type="entry name" value="TRAPPC2_sedlin"/>
    <property type="match status" value="1"/>
</dbReference>
<reference evidence="1 2" key="1">
    <citation type="submission" date="2015-11" db="EMBL/GenBank/DDBJ databases">
        <title>The genome of Debaryomyces fabryi.</title>
        <authorList>
            <person name="Tafer H."/>
            <person name="Lopandic K."/>
        </authorList>
    </citation>
    <scope>NUCLEOTIDE SEQUENCE [LARGE SCALE GENOMIC DNA]</scope>
    <source>
        <strain evidence="1 2">CBS 789</strain>
    </source>
</reference>
<dbReference type="Pfam" id="PF04628">
    <property type="entry name" value="Sedlin_N"/>
    <property type="match status" value="1"/>
</dbReference>
<gene>
    <name evidence="1" type="ORF">AC631_03191</name>
</gene>